<keyword evidence="1" id="KW-1133">Transmembrane helix</keyword>
<feature type="transmembrane region" description="Helical" evidence="1">
    <location>
        <begin position="254"/>
        <end position="275"/>
    </location>
</feature>
<feature type="domain" description="DUF418" evidence="2">
    <location>
        <begin position="271"/>
        <end position="431"/>
    </location>
</feature>
<dbReference type="Pfam" id="PF04235">
    <property type="entry name" value="DUF418"/>
    <property type="match status" value="1"/>
</dbReference>
<evidence type="ECO:0000313" key="4">
    <source>
        <dbReference type="Proteomes" id="UP001343492"/>
    </source>
</evidence>
<comment type="caution">
    <text evidence="3">The sequence shown here is derived from an EMBL/GenBank/DDBJ whole genome shotgun (WGS) entry which is preliminary data.</text>
</comment>
<dbReference type="PANTHER" id="PTHR30590:SF2">
    <property type="entry name" value="INNER MEMBRANE PROTEIN"/>
    <property type="match status" value="1"/>
</dbReference>
<feature type="transmembrane region" description="Helical" evidence="1">
    <location>
        <begin position="114"/>
        <end position="147"/>
    </location>
</feature>
<evidence type="ECO:0000313" key="3">
    <source>
        <dbReference type="EMBL" id="MEE1876994.1"/>
    </source>
</evidence>
<dbReference type="RefSeq" id="WP_354144093.1">
    <property type="nucleotide sequence ID" value="NZ_JAZDQV010000003.1"/>
</dbReference>
<organism evidence="3 4">
    <name type="scientific">Altererythrobacter litoralis</name>
    <dbReference type="NCBI Taxonomy" id="3113904"/>
    <lineage>
        <taxon>Bacteria</taxon>
        <taxon>Pseudomonadati</taxon>
        <taxon>Pseudomonadota</taxon>
        <taxon>Alphaproteobacteria</taxon>
        <taxon>Sphingomonadales</taxon>
        <taxon>Erythrobacteraceae</taxon>
        <taxon>Altererythrobacter</taxon>
    </lineage>
</organism>
<proteinExistence type="predicted"/>
<feature type="transmembrane region" description="Helical" evidence="1">
    <location>
        <begin position="363"/>
        <end position="385"/>
    </location>
</feature>
<feature type="transmembrane region" description="Helical" evidence="1">
    <location>
        <begin position="25"/>
        <end position="49"/>
    </location>
</feature>
<dbReference type="EMBL" id="JAZDQV010000003">
    <property type="protein sequence ID" value="MEE1876994.1"/>
    <property type="molecule type" value="Genomic_DNA"/>
</dbReference>
<gene>
    <name evidence="3" type="ORF">VRS74_04770</name>
</gene>
<name>A0ABU7GD14_9SPHN</name>
<dbReference type="InterPro" id="IPR052529">
    <property type="entry name" value="Bact_Transport_Assoc"/>
</dbReference>
<evidence type="ECO:0000256" key="1">
    <source>
        <dbReference type="SAM" id="Phobius"/>
    </source>
</evidence>
<feature type="transmembrane region" description="Helical" evidence="1">
    <location>
        <begin position="391"/>
        <end position="412"/>
    </location>
</feature>
<feature type="transmembrane region" description="Helical" evidence="1">
    <location>
        <begin position="329"/>
        <end position="351"/>
    </location>
</feature>
<accession>A0ABU7GD14</accession>
<reference evidence="3 4" key="1">
    <citation type="submission" date="2024-01" db="EMBL/GenBank/DDBJ databases">
        <title>The genome sequence of Erythrobacteraceae sp. strain 1XM1-14.</title>
        <authorList>
            <person name="Liu Y."/>
        </authorList>
    </citation>
    <scope>NUCLEOTIDE SEQUENCE [LARGE SCALE GENOMIC DNA]</scope>
    <source>
        <strain evidence="3 4">1XM1-14</strain>
    </source>
</reference>
<sequence length="451" mass="49499">MTNVEQSAGAAAPVAKSNRIDSLDILRGIAVFGILLMNISAFGMIWQAYGNPYAAGGSTGLNLQLFEIMNGGFEGTMRGIFSMLFGAGVVLMTERMENSGAGLTTAEIHFRRMSWLMLFGVIHWALLLWTGEILFLYSLCGFLLFAVRKLPARVQFAVGIVGLLYAAYSGNQDYHEVAAQSQVAAAAQAVADSGAALSPEQQASIDSWAERESEFIPTEESTAMFEGWHQGTYVEAVKGQFDFSYSFQWTHAPYWMFTDVLPFMLIGMALLKWGVLSAERNVRFYRLMVLVGYGIGIPLGLYELGLLAAGDYGPVAAAEAGRTYQFSRLAMVAGHIGLVLTVVKLGLFKWLQQGFAAAGQMALTNYIGQTLICTFLFYGFGFGLYGQLDRAQLYMLVAAIAVVEIVFSLIWLRNYRFGPLEWVWRSLTYWKPQPMRLGGGGPQPGQMLGAT</sequence>
<dbReference type="Proteomes" id="UP001343492">
    <property type="component" value="Unassembled WGS sequence"/>
</dbReference>
<protein>
    <submittedName>
        <fullName evidence="3">DUF418 domain-containing protein</fullName>
    </submittedName>
</protein>
<dbReference type="InterPro" id="IPR007349">
    <property type="entry name" value="DUF418"/>
</dbReference>
<keyword evidence="1" id="KW-0472">Membrane</keyword>
<keyword evidence="4" id="KW-1185">Reference proteome</keyword>
<feature type="transmembrane region" description="Helical" evidence="1">
    <location>
        <begin position="287"/>
        <end position="309"/>
    </location>
</feature>
<keyword evidence="1" id="KW-0812">Transmembrane</keyword>
<dbReference type="PANTHER" id="PTHR30590">
    <property type="entry name" value="INNER MEMBRANE PROTEIN"/>
    <property type="match status" value="1"/>
</dbReference>
<evidence type="ECO:0000259" key="2">
    <source>
        <dbReference type="Pfam" id="PF04235"/>
    </source>
</evidence>